<dbReference type="Pfam" id="PF11795">
    <property type="entry name" value="DUF3322"/>
    <property type="match status" value="1"/>
</dbReference>
<evidence type="ECO:0000313" key="3">
    <source>
        <dbReference type="EMBL" id="GGE74960.1"/>
    </source>
</evidence>
<proteinExistence type="predicted"/>
<feature type="domain" description="Wadjet protein JetD C-terminal" evidence="1">
    <location>
        <begin position="209"/>
        <end position="382"/>
    </location>
</feature>
<dbReference type="EMBL" id="BMIS01000011">
    <property type="protein sequence ID" value="GGE74960.1"/>
    <property type="molecule type" value="Genomic_DNA"/>
</dbReference>
<name>A0A917ESP1_9MICC</name>
<dbReference type="AlphaFoldDB" id="A0A917ESP1"/>
<comment type="caution">
    <text evidence="3">The sequence shown here is derived from an EMBL/GenBank/DDBJ whole genome shotgun (WGS) entry which is preliminary data.</text>
</comment>
<gene>
    <name evidence="3" type="ORF">GCM10011401_22740</name>
</gene>
<reference evidence="3" key="2">
    <citation type="submission" date="2020-09" db="EMBL/GenBank/DDBJ databases">
        <authorList>
            <person name="Sun Q."/>
            <person name="Zhou Y."/>
        </authorList>
    </citation>
    <scope>NUCLEOTIDE SEQUENCE</scope>
    <source>
        <strain evidence="3">CGMCC 1.15388</strain>
    </source>
</reference>
<evidence type="ECO:0000259" key="1">
    <source>
        <dbReference type="Pfam" id="PF09983"/>
    </source>
</evidence>
<evidence type="ECO:0000313" key="4">
    <source>
        <dbReference type="Proteomes" id="UP000633136"/>
    </source>
</evidence>
<dbReference type="PIRSF" id="PIRSF028408">
    <property type="entry name" value="UCP028408"/>
    <property type="match status" value="1"/>
</dbReference>
<dbReference type="InterPro" id="IPR024534">
    <property type="entry name" value="JetD_C"/>
</dbReference>
<dbReference type="Pfam" id="PF09983">
    <property type="entry name" value="JetD_C"/>
    <property type="match status" value="1"/>
</dbReference>
<protein>
    <recommendedName>
        <fullName evidence="5">DUF3322 and DUF2220 domain-containing protein</fullName>
    </recommendedName>
</protein>
<keyword evidence="4" id="KW-1185">Reference proteome</keyword>
<reference evidence="3" key="1">
    <citation type="journal article" date="2014" name="Int. J. Syst. Evol. Microbiol.">
        <title>Complete genome sequence of Corynebacterium casei LMG S-19264T (=DSM 44701T), isolated from a smear-ripened cheese.</title>
        <authorList>
            <consortium name="US DOE Joint Genome Institute (JGI-PGF)"/>
            <person name="Walter F."/>
            <person name="Albersmeier A."/>
            <person name="Kalinowski J."/>
            <person name="Ruckert C."/>
        </authorList>
    </citation>
    <scope>NUCLEOTIDE SEQUENCE</scope>
    <source>
        <strain evidence="3">CGMCC 1.15388</strain>
    </source>
</reference>
<dbReference type="InterPro" id="IPR014544">
    <property type="entry name" value="UCP028408"/>
</dbReference>
<accession>A0A917ESP1</accession>
<feature type="domain" description="DUF3322" evidence="2">
    <location>
        <begin position="17"/>
        <end position="199"/>
    </location>
</feature>
<sequence>MLTVAEAQQKLAGLYGRRFDRWAVDGAPATAADIPLRPPTETTALREPQRVSSWIAEWGEVHQKLVSGSAVVWETRRWPNAGTNTMATRLVLQRPEDLAAFIRQGAHWSASCRRAQQLREVVEKHAAEAGAEAEPVRDALRRSLKDIVALPQPHYERLLDVVDWLIRHPESDVFPRQLPVRGVDTKWLESHRKIVGTLVSSLTGDASLGLRPLPARLRIRVLDPALAPGGLRDISAPVAELVRWETRPRCAVVVENLQTLLGLPDMPGVIGIHNPGSTGAPLLAELGWLRGVGLIYWGDLDVEGLRILSRVRSRFPQTRSVLTDRDTLESHLDLTVPDHERASRTMPEHLTPEERELFLALEEHGRVRLEQERIPWDRALAALHDAVTP</sequence>
<organism evidence="3 4">
    <name type="scientific">Nesterenkonia cremea</name>
    <dbReference type="NCBI Taxonomy" id="1882340"/>
    <lineage>
        <taxon>Bacteria</taxon>
        <taxon>Bacillati</taxon>
        <taxon>Actinomycetota</taxon>
        <taxon>Actinomycetes</taxon>
        <taxon>Micrococcales</taxon>
        <taxon>Micrococcaceae</taxon>
        <taxon>Nesterenkonia</taxon>
    </lineage>
</organism>
<evidence type="ECO:0000259" key="2">
    <source>
        <dbReference type="Pfam" id="PF11795"/>
    </source>
</evidence>
<evidence type="ECO:0008006" key="5">
    <source>
        <dbReference type="Google" id="ProtNLM"/>
    </source>
</evidence>
<dbReference type="Proteomes" id="UP000633136">
    <property type="component" value="Unassembled WGS sequence"/>
</dbReference>
<dbReference type="RefSeq" id="WP_188685799.1">
    <property type="nucleotide sequence ID" value="NZ_BMIS01000011.1"/>
</dbReference>
<dbReference type="InterPro" id="IPR024537">
    <property type="entry name" value="DUF3322"/>
</dbReference>